<gene>
    <name evidence="2" type="ORF">TeGR_g2272</name>
</gene>
<accession>A0ABQ6M868</accession>
<name>A0ABQ6M868_9STRA</name>
<dbReference type="Proteomes" id="UP001165060">
    <property type="component" value="Unassembled WGS sequence"/>
</dbReference>
<sequence>MIFGFLLAWGSMSRISFAFFDIRHGWFKRGRKLVLKAWSLLLAGALLIAATVCLFVFSNGYTSPCNGCRFASCIPFPFWGSSRWWHCDDCYTAYGSATYAEDVGYYSVDLVCPSTEQVTFDIEPTWSVDDLNAALPGYCREQCGSGVYRVWDGNHELNADAEGQVN</sequence>
<proteinExistence type="predicted"/>
<keyword evidence="1" id="KW-1133">Transmembrane helix</keyword>
<reference evidence="2 3" key="1">
    <citation type="journal article" date="2023" name="Commun. Biol.">
        <title>Genome analysis of Parmales, the sister group of diatoms, reveals the evolutionary specialization of diatoms from phago-mixotrophs to photoautotrophs.</title>
        <authorList>
            <person name="Ban H."/>
            <person name="Sato S."/>
            <person name="Yoshikawa S."/>
            <person name="Yamada K."/>
            <person name="Nakamura Y."/>
            <person name="Ichinomiya M."/>
            <person name="Sato N."/>
            <person name="Blanc-Mathieu R."/>
            <person name="Endo H."/>
            <person name="Kuwata A."/>
            <person name="Ogata H."/>
        </authorList>
    </citation>
    <scope>NUCLEOTIDE SEQUENCE [LARGE SCALE GENOMIC DNA]</scope>
</reference>
<evidence type="ECO:0000256" key="1">
    <source>
        <dbReference type="SAM" id="Phobius"/>
    </source>
</evidence>
<dbReference type="EMBL" id="BRYB01005184">
    <property type="protein sequence ID" value="GMI21455.1"/>
    <property type="molecule type" value="Genomic_DNA"/>
</dbReference>
<feature type="transmembrane region" description="Helical" evidence="1">
    <location>
        <begin position="37"/>
        <end position="57"/>
    </location>
</feature>
<evidence type="ECO:0000313" key="3">
    <source>
        <dbReference type="Proteomes" id="UP001165060"/>
    </source>
</evidence>
<keyword evidence="1" id="KW-0472">Membrane</keyword>
<comment type="caution">
    <text evidence="2">The sequence shown here is derived from an EMBL/GenBank/DDBJ whole genome shotgun (WGS) entry which is preliminary data.</text>
</comment>
<evidence type="ECO:0000313" key="2">
    <source>
        <dbReference type="EMBL" id="GMI21455.1"/>
    </source>
</evidence>
<keyword evidence="3" id="KW-1185">Reference proteome</keyword>
<organism evidence="2 3">
    <name type="scientific">Tetraparma gracilis</name>
    <dbReference type="NCBI Taxonomy" id="2962635"/>
    <lineage>
        <taxon>Eukaryota</taxon>
        <taxon>Sar</taxon>
        <taxon>Stramenopiles</taxon>
        <taxon>Ochrophyta</taxon>
        <taxon>Bolidophyceae</taxon>
        <taxon>Parmales</taxon>
        <taxon>Triparmaceae</taxon>
        <taxon>Tetraparma</taxon>
    </lineage>
</organism>
<protein>
    <submittedName>
        <fullName evidence="2">Uncharacterized protein</fullName>
    </submittedName>
</protein>
<keyword evidence="1" id="KW-0812">Transmembrane</keyword>